<organism evidence="2 3">
    <name type="scientific">Formivibrio citricus</name>
    <dbReference type="NCBI Taxonomy" id="83765"/>
    <lineage>
        <taxon>Bacteria</taxon>
        <taxon>Pseudomonadati</taxon>
        <taxon>Pseudomonadota</taxon>
        <taxon>Betaproteobacteria</taxon>
        <taxon>Neisseriales</taxon>
        <taxon>Chitinibacteraceae</taxon>
        <taxon>Formivibrio</taxon>
    </lineage>
</organism>
<feature type="compositionally biased region" description="Basic and acidic residues" evidence="1">
    <location>
        <begin position="7"/>
        <end position="22"/>
    </location>
</feature>
<dbReference type="AlphaFoldDB" id="A0A1I4Z1Y7"/>
<name>A0A1I4Z1Y7_9NEIS</name>
<protein>
    <submittedName>
        <fullName evidence="2">Uncharacterized protein</fullName>
    </submittedName>
</protein>
<evidence type="ECO:0000313" key="3">
    <source>
        <dbReference type="Proteomes" id="UP000242869"/>
    </source>
</evidence>
<evidence type="ECO:0000313" key="2">
    <source>
        <dbReference type="EMBL" id="SFN44275.1"/>
    </source>
</evidence>
<proteinExistence type="predicted"/>
<reference evidence="3" key="1">
    <citation type="submission" date="2016-10" db="EMBL/GenBank/DDBJ databases">
        <authorList>
            <person name="Varghese N."/>
            <person name="Submissions S."/>
        </authorList>
    </citation>
    <scope>NUCLEOTIDE SEQUENCE [LARGE SCALE GENOMIC DNA]</scope>
    <source>
        <strain evidence="3">DSM 6150</strain>
    </source>
</reference>
<dbReference type="EMBL" id="FOVE01000009">
    <property type="protein sequence ID" value="SFN44275.1"/>
    <property type="molecule type" value="Genomic_DNA"/>
</dbReference>
<evidence type="ECO:0000256" key="1">
    <source>
        <dbReference type="SAM" id="MobiDB-lite"/>
    </source>
</evidence>
<gene>
    <name evidence="2" type="ORF">SAMN05660284_01496</name>
</gene>
<dbReference type="RefSeq" id="WP_281242213.1">
    <property type="nucleotide sequence ID" value="NZ_FOVE01000009.1"/>
</dbReference>
<dbReference type="Proteomes" id="UP000242869">
    <property type="component" value="Unassembled WGS sequence"/>
</dbReference>
<feature type="region of interest" description="Disordered" evidence="1">
    <location>
        <begin position="1"/>
        <end position="43"/>
    </location>
</feature>
<accession>A0A1I4Z1Y7</accession>
<sequence>MTKAWHSTKEDKKKPVMTAKEKKALKHAKKHPEGAVIVPPTHH</sequence>
<keyword evidence="3" id="KW-1185">Reference proteome</keyword>